<reference evidence="1 2" key="1">
    <citation type="submission" date="2019-09" db="EMBL/GenBank/DDBJ databases">
        <title>Vibrio Fortis S7-72.</title>
        <authorList>
            <person name="Das S.K."/>
        </authorList>
    </citation>
    <scope>NUCLEOTIDE SEQUENCE [LARGE SCALE GENOMIC DNA]</scope>
    <source>
        <strain evidence="1 2">S7-72</strain>
    </source>
</reference>
<dbReference type="EMBL" id="VXDD01000001">
    <property type="protein sequence ID" value="KAB0304201.1"/>
    <property type="molecule type" value="Genomic_DNA"/>
</dbReference>
<name>A0A5N3SE32_9VIBR</name>
<accession>A0A5N3SE32</accession>
<sequence length="159" mass="17876">MKQNLLLLVFVASLVSGCAVKDRKGAELELVPVTHCFRIDLAPGENTSFNQQLDVFLTSNRALLLSKPIVITWANDPGLEFATKTREWLLKVGVDSRNITFKEEPKEADFAIQFTDYVVRSGVCNYQKLGNFDQNNLGCSLDGLLWKSKVNPEKVIERN</sequence>
<dbReference type="Proteomes" id="UP000326687">
    <property type="component" value="Unassembled WGS sequence"/>
</dbReference>
<evidence type="ECO:0000313" key="2">
    <source>
        <dbReference type="Proteomes" id="UP000326687"/>
    </source>
</evidence>
<organism evidence="1 2">
    <name type="scientific">Vibrio fortis</name>
    <dbReference type="NCBI Taxonomy" id="212667"/>
    <lineage>
        <taxon>Bacteria</taxon>
        <taxon>Pseudomonadati</taxon>
        <taxon>Pseudomonadota</taxon>
        <taxon>Gammaproteobacteria</taxon>
        <taxon>Vibrionales</taxon>
        <taxon>Vibrionaceae</taxon>
        <taxon>Vibrio</taxon>
    </lineage>
</organism>
<gene>
    <name evidence="1" type="ORF">F2Z80_09725</name>
</gene>
<dbReference type="AlphaFoldDB" id="A0A5N3SE32"/>
<evidence type="ECO:0008006" key="3">
    <source>
        <dbReference type="Google" id="ProtNLM"/>
    </source>
</evidence>
<dbReference type="RefSeq" id="WP_150895404.1">
    <property type="nucleotide sequence ID" value="NZ_VXDD01000001.1"/>
</dbReference>
<protein>
    <recommendedName>
        <fullName evidence="3">Lipoprotein</fullName>
    </recommendedName>
</protein>
<evidence type="ECO:0000313" key="1">
    <source>
        <dbReference type="EMBL" id="KAB0304201.1"/>
    </source>
</evidence>
<comment type="caution">
    <text evidence="1">The sequence shown here is derived from an EMBL/GenBank/DDBJ whole genome shotgun (WGS) entry which is preliminary data.</text>
</comment>
<proteinExistence type="predicted"/>
<dbReference type="PROSITE" id="PS51257">
    <property type="entry name" value="PROKAR_LIPOPROTEIN"/>
    <property type="match status" value="1"/>
</dbReference>